<keyword evidence="4" id="KW-1185">Reference proteome</keyword>
<dbReference type="RefSeq" id="WP_386044940.1">
    <property type="nucleotide sequence ID" value="NZ_JBHUIO010000005.1"/>
</dbReference>
<sequence length="987" mass="105746">MFSLKSKAMKVVLAMTLAFPLPAAATLTIGNVAYAEGANDPAPVIQPKVVNGNAGKKVLFDNTHGQTAGAADWVIDGAFSDFGNALANDGYYVKELRKTSPLTLSDLQDYDVFIIGEANNPYKKSEQDAMLQYVQQGGSIFFIGDHYNADRNKNRWDANEAFNGYRRGAWEDPAKGMSAEERASEQMQGVESSDWLGTNFGIRFRYNALGDLNASNIAAPAQTFGITQGVNSVAMHAGSTLAILDPNKAKGLVYLPPTNQRWANAVDQGVYNGGGVAEGPYAAISKVGGGKAAFIGDSSPVEDATPKYLREDNGKKKTTYDGFKEQNDAILLVNMVNWLSKKESYTSFSEAGIQLDQPTQLLPMETPQTSTEPQPEPWAAPDAGYKWFNSSTFKPGSYGSSSNPTTPSNPAYSTVHQAQLPATEVFQVRLVGDNFAPGQTLSGFNLGIFLTGGTQVAQVQNADGTWPTAYGYSAQFSMTADDKGHATKTLNVRVKPGTLGAASLRVRQASTALSTEAVTIANVPAEQLPEDKPPVPEKVSIDVARSKTVGTTVTVQGVITTQPGAFGGQGFYLQDETGGIYVFQTQSGFQAGDRIEITADMEVFNTELELTNPTAITKLGTAELPAAQVVAAVDATNQGQRVTLENVKIEDLHGVTPTGTFEFNAVNGDQKTLVRVDSRSGLSLDNFPFQNGQTVTITGISAIFKGTFQLKPTGLNDFAADLDEQAPTTEAALSGEANDNGWYNQDVSITLTATDDKSGVARTEYQVNAGEWIEYSAPIVVSTDGTHEIAYRSVDASGNVEEAKTITIKLDKTIPTVSIAQSGGELRNVTIDEKVSFTVNATDEGAGVADVQLFLDDHQINQGAELNAEGLGLGVHTLKVRVLDHAGNLYEGNFLFLVETSFSSIENLLNQLYDRGELKNHGTKQSIQAKLDTAEQHASKGKIDKAIDHLQKLQAELVKDVKQGKISASGAELLNKNIDYLIQHGLK</sequence>
<dbReference type="PANTHER" id="PTHR12969:SF7">
    <property type="entry name" value="INTRAFLAGELLAR TRANSPORT PROTEIN 52 HOMOLOG"/>
    <property type="match status" value="1"/>
</dbReference>
<dbReference type="NCBIfam" id="NF047446">
    <property type="entry name" value="barrel_OmpL47"/>
    <property type="match status" value="1"/>
</dbReference>
<protein>
    <submittedName>
        <fullName evidence="3">OmpL47-type beta-barrel domain-containing protein</fullName>
    </submittedName>
</protein>
<feature type="chain" id="PRO_5046008447" evidence="1">
    <location>
        <begin position="26"/>
        <end position="987"/>
    </location>
</feature>
<dbReference type="SUPFAM" id="SSF52317">
    <property type="entry name" value="Class I glutamine amidotransferase-like"/>
    <property type="match status" value="1"/>
</dbReference>
<keyword evidence="1" id="KW-0732">Signal</keyword>
<evidence type="ECO:0000313" key="3">
    <source>
        <dbReference type="EMBL" id="MFD2169635.1"/>
    </source>
</evidence>
<dbReference type="InterPro" id="IPR054470">
    <property type="entry name" value="FIMAH_dom"/>
</dbReference>
<dbReference type="InterPro" id="IPR029062">
    <property type="entry name" value="Class_I_gatase-like"/>
</dbReference>
<dbReference type="PANTHER" id="PTHR12969">
    <property type="entry name" value="NGD5/OSM-6/IFT52"/>
    <property type="match status" value="1"/>
</dbReference>
<dbReference type="CDD" id="cd04486">
    <property type="entry name" value="YhcR_OBF_like"/>
    <property type="match status" value="1"/>
</dbReference>
<comment type="caution">
    <text evidence="3">The sequence shown here is derived from an EMBL/GenBank/DDBJ whole genome shotgun (WGS) entry which is preliminary data.</text>
</comment>
<gene>
    <name evidence="3" type="ORF">ACFSOY_06465</name>
</gene>
<dbReference type="Gene3D" id="3.30.1920.20">
    <property type="match status" value="1"/>
</dbReference>
<evidence type="ECO:0000256" key="1">
    <source>
        <dbReference type="SAM" id="SignalP"/>
    </source>
</evidence>
<dbReference type="InterPro" id="IPR039975">
    <property type="entry name" value="IFT52"/>
</dbReference>
<feature type="domain" description="FIMAH" evidence="2">
    <location>
        <begin position="903"/>
        <end position="983"/>
    </location>
</feature>
<name>A0ABW4ZVJ9_9BACL</name>
<organism evidence="3 4">
    <name type="scientific">Tumebacillus lipolyticus</name>
    <dbReference type="NCBI Taxonomy" id="1280370"/>
    <lineage>
        <taxon>Bacteria</taxon>
        <taxon>Bacillati</taxon>
        <taxon>Bacillota</taxon>
        <taxon>Bacilli</taxon>
        <taxon>Bacillales</taxon>
        <taxon>Alicyclobacillaceae</taxon>
        <taxon>Tumebacillus</taxon>
    </lineage>
</organism>
<feature type="signal peptide" evidence="1">
    <location>
        <begin position="1"/>
        <end position="25"/>
    </location>
</feature>
<dbReference type="EMBL" id="JBHUIO010000005">
    <property type="protein sequence ID" value="MFD2169635.1"/>
    <property type="molecule type" value="Genomic_DNA"/>
</dbReference>
<dbReference type="Proteomes" id="UP001597343">
    <property type="component" value="Unassembled WGS sequence"/>
</dbReference>
<accession>A0ABW4ZVJ9</accession>
<evidence type="ECO:0000259" key="2">
    <source>
        <dbReference type="Pfam" id="PF22888"/>
    </source>
</evidence>
<dbReference type="Gene3D" id="3.40.50.880">
    <property type="match status" value="1"/>
</dbReference>
<dbReference type="InterPro" id="IPR058094">
    <property type="entry name" value="Ig-like_OmpL47-like"/>
</dbReference>
<dbReference type="Pfam" id="PF22888">
    <property type="entry name" value="FIMAH"/>
    <property type="match status" value="1"/>
</dbReference>
<evidence type="ECO:0000313" key="4">
    <source>
        <dbReference type="Proteomes" id="UP001597343"/>
    </source>
</evidence>
<reference evidence="4" key="1">
    <citation type="journal article" date="2019" name="Int. J. Syst. Evol. Microbiol.">
        <title>The Global Catalogue of Microorganisms (GCM) 10K type strain sequencing project: providing services to taxonomists for standard genome sequencing and annotation.</title>
        <authorList>
            <consortium name="The Broad Institute Genomics Platform"/>
            <consortium name="The Broad Institute Genome Sequencing Center for Infectious Disease"/>
            <person name="Wu L."/>
            <person name="Ma J."/>
        </authorList>
    </citation>
    <scope>NUCLEOTIDE SEQUENCE [LARGE SCALE GENOMIC DNA]</scope>
    <source>
        <strain evidence="4">CGMCC 1.13574</strain>
    </source>
</reference>
<proteinExistence type="predicted"/>